<dbReference type="Gene3D" id="3.40.50.1820">
    <property type="entry name" value="alpha/beta hydrolase"/>
    <property type="match status" value="1"/>
</dbReference>
<keyword evidence="3 6" id="KW-0378">Hydrolase</keyword>
<keyword evidence="2" id="KW-0732">Signal</keyword>
<dbReference type="Proteomes" id="UP001595872">
    <property type="component" value="Unassembled WGS sequence"/>
</dbReference>
<evidence type="ECO:0000256" key="1">
    <source>
        <dbReference type="ARBA" id="ARBA00010088"/>
    </source>
</evidence>
<dbReference type="GO" id="GO:0016787">
    <property type="term" value="F:hydrolase activity"/>
    <property type="evidence" value="ECO:0007669"/>
    <property type="project" value="UniProtKB-KW"/>
</dbReference>
<dbReference type="PANTHER" id="PTHR43248:SF29">
    <property type="entry name" value="TRIPEPTIDYL AMINOPEPTIDASE"/>
    <property type="match status" value="1"/>
</dbReference>
<proteinExistence type="inferred from homology"/>
<evidence type="ECO:0000259" key="5">
    <source>
        <dbReference type="Pfam" id="PF08386"/>
    </source>
</evidence>
<feature type="region of interest" description="Disordered" evidence="4">
    <location>
        <begin position="157"/>
        <end position="178"/>
    </location>
</feature>
<dbReference type="SUPFAM" id="SSF53474">
    <property type="entry name" value="alpha/beta-Hydrolases"/>
    <property type="match status" value="1"/>
</dbReference>
<evidence type="ECO:0000313" key="7">
    <source>
        <dbReference type="Proteomes" id="UP001595872"/>
    </source>
</evidence>
<evidence type="ECO:0000256" key="2">
    <source>
        <dbReference type="ARBA" id="ARBA00022729"/>
    </source>
</evidence>
<evidence type="ECO:0000256" key="3">
    <source>
        <dbReference type="ARBA" id="ARBA00022801"/>
    </source>
</evidence>
<gene>
    <name evidence="6" type="ORF">ACFPCY_33360</name>
</gene>
<keyword evidence="7" id="KW-1185">Reference proteome</keyword>
<name>A0ABV9UAG1_9ACTN</name>
<reference evidence="7" key="1">
    <citation type="journal article" date="2019" name="Int. J. Syst. Evol. Microbiol.">
        <title>The Global Catalogue of Microorganisms (GCM) 10K type strain sequencing project: providing services to taxonomists for standard genome sequencing and annotation.</title>
        <authorList>
            <consortium name="The Broad Institute Genomics Platform"/>
            <consortium name="The Broad Institute Genome Sequencing Center for Infectious Disease"/>
            <person name="Wu L."/>
            <person name="Ma J."/>
        </authorList>
    </citation>
    <scope>NUCLEOTIDE SEQUENCE [LARGE SCALE GENOMIC DNA]</scope>
    <source>
        <strain evidence="7">KLKA75</strain>
    </source>
</reference>
<organism evidence="6 7">
    <name type="scientific">Actinomadura gamaensis</name>
    <dbReference type="NCBI Taxonomy" id="1763541"/>
    <lineage>
        <taxon>Bacteria</taxon>
        <taxon>Bacillati</taxon>
        <taxon>Actinomycetota</taxon>
        <taxon>Actinomycetes</taxon>
        <taxon>Streptosporangiales</taxon>
        <taxon>Thermomonosporaceae</taxon>
        <taxon>Actinomadura</taxon>
    </lineage>
</organism>
<accession>A0ABV9UAG1</accession>
<comment type="similarity">
    <text evidence="1">Belongs to the peptidase S33 family.</text>
</comment>
<evidence type="ECO:0000256" key="4">
    <source>
        <dbReference type="SAM" id="MobiDB-lite"/>
    </source>
</evidence>
<dbReference type="PROSITE" id="PS51257">
    <property type="entry name" value="PROKAR_LIPOPROTEIN"/>
    <property type="match status" value="1"/>
</dbReference>
<dbReference type="InterPro" id="IPR013595">
    <property type="entry name" value="Pept_S33_TAP-like_C"/>
</dbReference>
<dbReference type="InterPro" id="IPR029058">
    <property type="entry name" value="AB_hydrolase_fold"/>
</dbReference>
<feature type="domain" description="Peptidase S33 tripeptidyl aminopeptidase-like C-terminal" evidence="5">
    <location>
        <begin position="406"/>
        <end position="507"/>
    </location>
</feature>
<dbReference type="Pfam" id="PF08386">
    <property type="entry name" value="Abhydrolase_4"/>
    <property type="match status" value="1"/>
</dbReference>
<comment type="caution">
    <text evidence="6">The sequence shown here is derived from an EMBL/GenBank/DDBJ whole genome shotgun (WGS) entry which is preliminary data.</text>
</comment>
<sequence>MRAARWTSAIAALTLAVATGCDGGGGGGDGHRASASPATKAPAGLETFYGQKPAWKSCGGGMECADVKVPLNYSDPSGTQIKLAAIRLPAEDKSHRIGSLLTNPGGPGGSGVDFVRQTGRAFDDKLRQRFDIVGFDPRGVGASAPVRCMTGPQLDRFFSTDTSPDDQRELDTLSSESKQYADECKTKAGKELPYVGTVNAARDMDVLRAALGDQKLTYYGASYGTYLGATYADEYPTNIRALVLDGAIDPRTSSTDMLVEQAKGFETALRAFAADCAKQGDCPLGTNPDAAVTKVGDLLKQTDKTPLRNSRDARPVTESWTVMGIATALYAKETWPYLRQALSAALTRGDGTLLMTLADTMVERKPDGSYSNQTDANMAVNCADKPNPPDVASYKKAADQAAQTAPRFGPFVVWGGLPCIYWPVQTKQAPKPVTAKGAPPILVIGTLRDPATPYKWAQGLASQLSSGTLLTLDGDGHTAYLQGNSCITAATDDYLINGTPPKKDTVCR</sequence>
<dbReference type="EMBL" id="JBHSIT010000011">
    <property type="protein sequence ID" value="MFC4912231.1"/>
    <property type="molecule type" value="Genomic_DNA"/>
</dbReference>
<dbReference type="InterPro" id="IPR051601">
    <property type="entry name" value="Serine_prot/Carboxylest_S33"/>
</dbReference>
<dbReference type="PANTHER" id="PTHR43248">
    <property type="entry name" value="2-SUCCINYL-6-HYDROXY-2,4-CYCLOHEXADIENE-1-CARBOXYLATE SYNTHASE"/>
    <property type="match status" value="1"/>
</dbReference>
<dbReference type="RefSeq" id="WP_378261921.1">
    <property type="nucleotide sequence ID" value="NZ_JBHSIT010000011.1"/>
</dbReference>
<evidence type="ECO:0000313" key="6">
    <source>
        <dbReference type="EMBL" id="MFC4912231.1"/>
    </source>
</evidence>
<protein>
    <submittedName>
        <fullName evidence="6">Alpha/beta hydrolase</fullName>
    </submittedName>
</protein>